<dbReference type="EMBL" id="QUQM01000004">
    <property type="protein sequence ID" value="KAA8647811.1"/>
    <property type="molecule type" value="Genomic_DNA"/>
</dbReference>
<feature type="region of interest" description="Disordered" evidence="1">
    <location>
        <begin position="52"/>
        <end position="76"/>
    </location>
</feature>
<dbReference type="EMBL" id="SOSA01000559">
    <property type="protein sequence ID" value="THC90114.1"/>
    <property type="molecule type" value="Genomic_DNA"/>
</dbReference>
<evidence type="ECO:0000313" key="3">
    <source>
        <dbReference type="EMBL" id="THC90114.1"/>
    </source>
</evidence>
<evidence type="ECO:0000313" key="4">
    <source>
        <dbReference type="Proteomes" id="UP000308092"/>
    </source>
</evidence>
<keyword evidence="4" id="KW-1185">Reference proteome</keyword>
<dbReference type="Proteomes" id="UP000308092">
    <property type="component" value="Unassembled WGS sequence"/>
</dbReference>
<proteinExistence type="predicted"/>
<evidence type="ECO:0000256" key="1">
    <source>
        <dbReference type="SAM" id="MobiDB-lite"/>
    </source>
</evidence>
<evidence type="ECO:0000313" key="5">
    <source>
        <dbReference type="Proteomes" id="UP000324241"/>
    </source>
</evidence>
<comment type="caution">
    <text evidence="3">The sequence shown here is derived from an EMBL/GenBank/DDBJ whole genome shotgun (WGS) entry which is preliminary data.</text>
</comment>
<dbReference type="OrthoDB" id="4156714at2759"/>
<sequence length="550" mass="63412">MAQLPVEQISPSVVLHNPNFFLAPRKYSPSDMSDELLGVQTHCWSDEKILVSPLDPSPTHDADEFPPPRDSMRKSSMSFIDTVLRRRKTGSSDYSQHLRPLPDHELNQRKTPSRQSSMQFIPQIVPDFELNREDPRYLRSTTVSVALRPSNEAVEYYTPTSPVAPDRKPYASGQEYALENMRATYIQEIQDRDARIAHLENQLADMVAQITEISQDRKRLQSQLRNTQNTQNGPRRSVKTVPWASKSTARVREELSILEKRMRSWAVKYTVSDPRDLEQVTAEEKNSVLKELDGFCIERDWDRLMRTMPIVLHRIPALLTQAMLSRAIFTGVFVRPFFAFTESEEETTDDWASSRMLTSIYTAMMDVNESEAHTWRSQMLRILSTPPPDSTESVLHQRMREVINELAVDFLNGPIQALFRPPKENLEIVRRNQELYNLYHDAGELALSLWRQRAFMKFHNLHGLQIFRTGNPAMAAHPLQQLDMDDERLDGKRVLLVVQPAIVAYGDEDAQNYDMCKVWAEGVVLVDEHEGEDFQSMAVHMPSTDRMGWD</sequence>
<reference evidence="2 5" key="2">
    <citation type="submission" date="2019-08" db="EMBL/GenBank/DDBJ databases">
        <title>The genome sequence of a newly discovered highly antifungal drug resistant Aspergillus species, Aspergillus tanneri NIH 1004.</title>
        <authorList>
            <person name="Mounaud S."/>
            <person name="Singh I."/>
            <person name="Joardar V."/>
            <person name="Pakala S."/>
            <person name="Pakala S."/>
            <person name="Venepally P."/>
            <person name="Chung J.K."/>
            <person name="Losada L."/>
            <person name="Nierman W.C."/>
        </authorList>
    </citation>
    <scope>NUCLEOTIDE SEQUENCE [LARGE SCALE GENOMIC DNA]</scope>
    <source>
        <strain evidence="2 5">NIH1004</strain>
    </source>
</reference>
<organism evidence="3 4">
    <name type="scientific">Aspergillus tanneri</name>
    <dbReference type="NCBI Taxonomy" id="1220188"/>
    <lineage>
        <taxon>Eukaryota</taxon>
        <taxon>Fungi</taxon>
        <taxon>Dikarya</taxon>
        <taxon>Ascomycota</taxon>
        <taxon>Pezizomycotina</taxon>
        <taxon>Eurotiomycetes</taxon>
        <taxon>Eurotiomycetidae</taxon>
        <taxon>Eurotiales</taxon>
        <taxon>Aspergillaceae</taxon>
        <taxon>Aspergillus</taxon>
        <taxon>Aspergillus subgen. Circumdati</taxon>
    </lineage>
</organism>
<protein>
    <submittedName>
        <fullName evidence="3">Uncharacterized protein</fullName>
    </submittedName>
</protein>
<dbReference type="AlphaFoldDB" id="A0A4V3UN77"/>
<feature type="compositionally biased region" description="Polar residues" evidence="1">
    <location>
        <begin position="221"/>
        <end position="234"/>
    </location>
</feature>
<dbReference type="VEuPathDB" id="FungiDB:EYZ11_010429"/>
<dbReference type="STRING" id="1220188.A0A4V3UN77"/>
<dbReference type="RefSeq" id="XP_033427172.1">
    <property type="nucleotide sequence ID" value="XM_033571140.1"/>
</dbReference>
<dbReference type="GeneID" id="54329215"/>
<gene>
    <name evidence="2" type="ORF">ATNIH1004_006513</name>
    <name evidence="3" type="ORF">EYZ11_010429</name>
</gene>
<name>A0A4V3UN77_9EURO</name>
<evidence type="ECO:0000313" key="2">
    <source>
        <dbReference type="EMBL" id="KAA8647811.1"/>
    </source>
</evidence>
<feature type="region of interest" description="Disordered" evidence="1">
    <location>
        <begin position="90"/>
        <end position="116"/>
    </location>
</feature>
<reference evidence="3 4" key="1">
    <citation type="submission" date="2019-03" db="EMBL/GenBank/DDBJ databases">
        <title>The genome sequence of a newly discovered highly antifungal drug resistant Aspergillus species, Aspergillus tanneri NIH 1004.</title>
        <authorList>
            <person name="Mounaud S."/>
            <person name="Singh I."/>
            <person name="Joardar V."/>
            <person name="Pakala S."/>
            <person name="Pakala S."/>
            <person name="Venepally P."/>
            <person name="Hoover J."/>
            <person name="Nierman W."/>
            <person name="Chung J."/>
            <person name="Losada L."/>
        </authorList>
    </citation>
    <scope>NUCLEOTIDE SEQUENCE [LARGE SCALE GENOMIC DNA]</scope>
    <source>
        <strain evidence="3 4">NIH1004</strain>
    </source>
</reference>
<dbReference type="Proteomes" id="UP000324241">
    <property type="component" value="Unassembled WGS sequence"/>
</dbReference>
<feature type="compositionally biased region" description="Basic and acidic residues" evidence="1">
    <location>
        <begin position="58"/>
        <end position="73"/>
    </location>
</feature>
<feature type="region of interest" description="Disordered" evidence="1">
    <location>
        <begin position="218"/>
        <end position="243"/>
    </location>
</feature>
<accession>A0A4V3UN77</accession>